<sequence>MTFFKVTKVNGCSNSGTTSLQSIGNYQQQVSSSLPSTNYFNAPIITSNLSQQSSKSNLQSDALKNVPKPIISSSPPPKSIRYYGSKNMETNTSENLLGSIKNMWDESWQKIDDFFGGRNVMSSNKNFKQFSKRLYLTNVTYDFVIQPPTAWSYCEPYCGVDDQGVDMESANDTLNADVTESISDVFRTVLHVEPPNKNNLKIIFEPQNILGMGFGDFYDRKGQKYIMSRGTVTNVLTRGQVIQKKFTQPLIITFLTRHKMKEIKWENLGYVITERIKKFQKGFMLSERIKVFVEDI</sequence>
<keyword evidence="1" id="KW-1185">Reference proteome</keyword>
<name>A0A0K0FF80_STRVS</name>
<reference evidence="2" key="2">
    <citation type="submission" date="2015-08" db="UniProtKB">
        <authorList>
            <consortium name="WormBaseParasite"/>
        </authorList>
    </citation>
    <scope>IDENTIFICATION</scope>
</reference>
<protein>
    <submittedName>
        <fullName evidence="2">Uncharacterized protein</fullName>
    </submittedName>
</protein>
<evidence type="ECO:0000313" key="2">
    <source>
        <dbReference type="WBParaSite" id="SVE_0752100.1"/>
    </source>
</evidence>
<dbReference type="WBParaSite" id="SVE_0752100.1">
    <property type="protein sequence ID" value="SVE_0752100.1"/>
    <property type="gene ID" value="SVE_0752100"/>
</dbReference>
<proteinExistence type="predicted"/>
<dbReference type="AlphaFoldDB" id="A0A0K0FF80"/>
<reference evidence="1" key="1">
    <citation type="submission" date="2014-07" db="EMBL/GenBank/DDBJ databases">
        <authorList>
            <person name="Martin A.A"/>
            <person name="De Silva N."/>
        </authorList>
    </citation>
    <scope>NUCLEOTIDE SEQUENCE</scope>
</reference>
<accession>A0A0K0FF80</accession>
<organism evidence="1 2">
    <name type="scientific">Strongyloides venezuelensis</name>
    <name type="common">Threadworm</name>
    <dbReference type="NCBI Taxonomy" id="75913"/>
    <lineage>
        <taxon>Eukaryota</taxon>
        <taxon>Metazoa</taxon>
        <taxon>Ecdysozoa</taxon>
        <taxon>Nematoda</taxon>
        <taxon>Chromadorea</taxon>
        <taxon>Rhabditida</taxon>
        <taxon>Tylenchina</taxon>
        <taxon>Panagrolaimomorpha</taxon>
        <taxon>Strongyloidoidea</taxon>
        <taxon>Strongyloididae</taxon>
        <taxon>Strongyloides</taxon>
    </lineage>
</organism>
<dbReference type="Proteomes" id="UP000035680">
    <property type="component" value="Unassembled WGS sequence"/>
</dbReference>
<evidence type="ECO:0000313" key="1">
    <source>
        <dbReference type="Proteomes" id="UP000035680"/>
    </source>
</evidence>